<evidence type="ECO:0000256" key="1">
    <source>
        <dbReference type="PROSITE-ProRule" id="PRU00047"/>
    </source>
</evidence>
<evidence type="ECO:0000259" key="5">
    <source>
        <dbReference type="PROSITE" id="PS50994"/>
    </source>
</evidence>
<keyword evidence="1" id="KW-0862">Zinc</keyword>
<feature type="coiled-coil region" evidence="2">
    <location>
        <begin position="231"/>
        <end position="301"/>
    </location>
</feature>
<dbReference type="InterPro" id="IPR040676">
    <property type="entry name" value="DUF5641"/>
</dbReference>
<feature type="region of interest" description="Disordered" evidence="3">
    <location>
        <begin position="1"/>
        <end position="58"/>
    </location>
</feature>
<keyword evidence="1" id="KW-0479">Metal-binding</keyword>
<feature type="region of interest" description="Disordered" evidence="3">
    <location>
        <begin position="695"/>
        <end position="737"/>
    </location>
</feature>
<dbReference type="InterPro" id="IPR043502">
    <property type="entry name" value="DNA/RNA_pol_sf"/>
</dbReference>
<evidence type="ECO:0000259" key="4">
    <source>
        <dbReference type="PROSITE" id="PS50158"/>
    </source>
</evidence>
<dbReference type="GO" id="GO:0015074">
    <property type="term" value="P:DNA integration"/>
    <property type="evidence" value="ECO:0007669"/>
    <property type="project" value="InterPro"/>
</dbReference>
<dbReference type="Gene3D" id="3.30.420.10">
    <property type="entry name" value="Ribonuclease H-like superfamily/Ribonuclease H"/>
    <property type="match status" value="1"/>
</dbReference>
<keyword evidence="7" id="KW-1185">Reference proteome</keyword>
<keyword evidence="1" id="KW-0863">Zinc-finger</keyword>
<protein>
    <recommendedName>
        <fullName evidence="8">Gag-pol polyprotein</fullName>
    </recommendedName>
</protein>
<dbReference type="InterPro" id="IPR036397">
    <property type="entry name" value="RNaseH_sf"/>
</dbReference>
<dbReference type="InterPro" id="IPR001878">
    <property type="entry name" value="Znf_CCHC"/>
</dbReference>
<dbReference type="InterPro" id="IPR012337">
    <property type="entry name" value="RNaseH-like_sf"/>
</dbReference>
<dbReference type="InterPro" id="IPR005312">
    <property type="entry name" value="DUF1759"/>
</dbReference>
<evidence type="ECO:0008006" key="8">
    <source>
        <dbReference type="Google" id="ProtNLM"/>
    </source>
</evidence>
<comment type="caution">
    <text evidence="6">The sequence shown here is derived from an EMBL/GenBank/DDBJ whole genome shotgun (WGS) entry which is preliminary data.</text>
</comment>
<evidence type="ECO:0000313" key="7">
    <source>
        <dbReference type="Proteomes" id="UP001174136"/>
    </source>
</evidence>
<evidence type="ECO:0000256" key="3">
    <source>
        <dbReference type="SAM" id="MobiDB-lite"/>
    </source>
</evidence>
<dbReference type="PROSITE" id="PS50994">
    <property type="entry name" value="INTEGRASE"/>
    <property type="match status" value="1"/>
</dbReference>
<dbReference type="CDD" id="cd01644">
    <property type="entry name" value="RT_pepA17"/>
    <property type="match status" value="1"/>
</dbReference>
<accession>A0AA47M3D9</accession>
<feature type="domain" description="CCHC-type" evidence="4">
    <location>
        <begin position="661"/>
        <end position="676"/>
    </location>
</feature>
<reference evidence="6" key="1">
    <citation type="journal article" date="2023" name="Front. Mar. Sci.">
        <title>A new Merluccius polli reference genome to investigate the effects of global change in West African waters.</title>
        <authorList>
            <person name="Mateo J.L."/>
            <person name="Blanco-Fernandez C."/>
            <person name="Garcia-Vazquez E."/>
            <person name="Machado-Schiaffino G."/>
        </authorList>
    </citation>
    <scope>NUCLEOTIDE SEQUENCE</scope>
    <source>
        <strain evidence="6">C29</strain>
        <tissue evidence="6">Fin</tissue>
    </source>
</reference>
<dbReference type="Pfam" id="PF18701">
    <property type="entry name" value="DUF5641"/>
    <property type="match status" value="1"/>
</dbReference>
<keyword evidence="2" id="KW-0175">Coiled coil</keyword>
<dbReference type="GO" id="GO:0003676">
    <property type="term" value="F:nucleic acid binding"/>
    <property type="evidence" value="ECO:0007669"/>
    <property type="project" value="InterPro"/>
</dbReference>
<dbReference type="Pfam" id="PF05380">
    <property type="entry name" value="Peptidase_A17"/>
    <property type="match status" value="1"/>
</dbReference>
<dbReference type="SUPFAM" id="SSF56672">
    <property type="entry name" value="DNA/RNA polymerases"/>
    <property type="match status" value="1"/>
</dbReference>
<name>A0AA47M3D9_MERPO</name>
<evidence type="ECO:0000313" key="6">
    <source>
        <dbReference type="EMBL" id="KAK0132849.1"/>
    </source>
</evidence>
<dbReference type="GO" id="GO:0008270">
    <property type="term" value="F:zinc ion binding"/>
    <property type="evidence" value="ECO:0007669"/>
    <property type="project" value="UniProtKB-KW"/>
</dbReference>
<dbReference type="SMART" id="SM00343">
    <property type="entry name" value="ZnF_C2HC"/>
    <property type="match status" value="2"/>
</dbReference>
<proteinExistence type="predicted"/>
<feature type="compositionally biased region" description="Basic and acidic residues" evidence="3">
    <location>
        <begin position="695"/>
        <end position="735"/>
    </location>
</feature>
<sequence>MSRNGEEHTIADVHFPDMESHAPDKTECVHEHSSTVQPQATEGIIVDNPASSEEPPLGQRVRRMTEKGQEQHDEQVIKVAHRFSVCYEKWKDATKEANQALSGKCSDDLLDGQITKVRNTSRSLNDVYDDWKRLEVPDLNTRRKIDTCETVTKKMVKDAMDLIDAREEATAHRHTTSQRHEEHRVIEEVMSVASGRTGTSSRHTKCSSASRKSAAAEVAANKATLEVQLEQEHYIKELQRLEVEAAQLKAKQEAENAERQVEAAQLKAKQEAENAERQRVLEAKRRELDRLETIKKLKAAEARQQVYDQSIHSCPATKGDGSDEEINYLLHRGSVKKEEEVKPQTINVLLHRVSVKKEEVKPQTSPLRHHSTPPAVAQARQENKYEDGTTALVKALAEAISASRIPLPEPTVFSGDPLRFNDWKVSFQTLVDRKNIPAEEKIYYLRKYVGGSAKRAIESYFLLGTEPAYYAAWDILEERYGNPFLIAKAFREKLDAWPKISSKGSMELQELADFLRCCEAAMSQIRGLEILNDCNENQKILSKLPDWVTSRWNRKVIEAEEDTHMFPSFSQFVKFLTREAKIACSPITSLHALKPSERIPDKSVKSGGPGAKVLATTSDEKAVVTSCVFCEKAGHSLQRCYKFMQGTILERIKFVQENKLCFSCLKFGHRSKDCRERDSCDTCERRHPTCLHDDRTKEERMSTRSDRARYSDKDKEEYKERKNEQSQDQSERPSREATALRVIQNVGDTHTSTIIPVWVSSTSVPSREVLVYALLDTQSDTTFILDETAKALNARSEPVQLNLSTLASRNTIVSCRKLAGLQVRGFYSDKIITLPVTYSREFIPANRDHIPTPDTAKAWPHLEHIADEIAPQQSCDVGLLIGYNCAQALVPRQVVPGEEHQPFAQKTDLGWSVVGYGNPCLNYGDAIGISHQVMVKQVMPGLPSSSDLTKEVHYVCRTQIKEVLLPADVIKMLESDFVERESETSPISQEDLRFLSKMEKSIKLRSDGHYEMPLPFKKERPNLPDNKICAIHRLRCLERRLRRNDQYYKDYKTFMDETIRRGDAEKVPEEDIHKAPAWYIPHHGVYHPQKPGKIRVVFDCSAKYQGTSLNDHLLTGPELTNTLVGVLYRFRRGPVAIMCDIERMFHQFHVKVEDQDYLRFLWWDNGDLESQPSIYRMKVHLFGAASSPGCANYGLKHVAAEGQGNFSDDTIKFIQWNFYVDDGLSSVASEDQAIQLVKEARKLCSTGKLRLHKFISNSKKVLDAIPKEECAAAAKDKDMALGELHMERALGVQWCVASDEFQFRVIVKENPLTRRGVLSTVASVYDPLGFVAPFILLGKQILQQMCRDKLSWDDTLPDDLRPLWESWLQDLRNLAEVKIPRCYVPSSFKVQHYELHHFADASESGYGECSYLRAKELPSGDVKVGEITYDDPELKKVQVLDTQAKEVKSLLDRLHKFSDWSKMVKAIARLQRHVKEIKGLQPKSCEACSLEERREAELTIIKMVQEATFSQDIQLLQSDKETPVKGKANKLHRLSQFLDDQGVLRVGGRLTHAALHPQVKHPAVLPKDSHVSNLLVKHYHERVYHQGRGMTMNALRSNGIWILGCSKAVSSHIYKCTKCRKFRRCTEQQKMSDLPEDRMETAPPFTYCGMDCFGPFYVKEGRKELKRYGLLLTCMCSRAVHVEMLDDMTTDAFINALRSFIAIRGKVRQIRSDQGTNFVGARREFAEALKEMDQEELKQLGCEFIMNTPASSHMGGVWERQIRTIRSVLTSILEQSATQLDCSSLRTFLYEVMAIVNSRPLSTDCLNDSSSPEPLTPNHILTMKSTILAPPPGKFVKEDLYLRKRWRRVQFLSNHFWTRWKKEYLLSLQQRRKWTKDRRNAKVGDVVLLQDDTTPRNQWRMAKVIEVYPGKDGKVRRLKLLISDSTLDEKGKRISKPVHLERPIHKTVTLMEAD</sequence>
<dbReference type="PANTHER" id="PTHR47331:SF5">
    <property type="entry name" value="RIBONUCLEASE H"/>
    <property type="match status" value="1"/>
</dbReference>
<dbReference type="PROSITE" id="PS50158">
    <property type="entry name" value="ZF_CCHC"/>
    <property type="match status" value="1"/>
</dbReference>
<dbReference type="InterPro" id="IPR008042">
    <property type="entry name" value="Retrotrans_Pao"/>
</dbReference>
<feature type="compositionally biased region" description="Basic and acidic residues" evidence="3">
    <location>
        <begin position="1"/>
        <end position="33"/>
    </location>
</feature>
<organism evidence="6 7">
    <name type="scientific">Merluccius polli</name>
    <name type="common">Benguela hake</name>
    <name type="synonym">Merluccius cadenati</name>
    <dbReference type="NCBI Taxonomy" id="89951"/>
    <lineage>
        <taxon>Eukaryota</taxon>
        <taxon>Metazoa</taxon>
        <taxon>Chordata</taxon>
        <taxon>Craniata</taxon>
        <taxon>Vertebrata</taxon>
        <taxon>Euteleostomi</taxon>
        <taxon>Actinopterygii</taxon>
        <taxon>Neopterygii</taxon>
        <taxon>Teleostei</taxon>
        <taxon>Neoteleostei</taxon>
        <taxon>Acanthomorphata</taxon>
        <taxon>Zeiogadaria</taxon>
        <taxon>Gadariae</taxon>
        <taxon>Gadiformes</taxon>
        <taxon>Gadoidei</taxon>
        <taxon>Merlucciidae</taxon>
        <taxon>Merluccius</taxon>
    </lineage>
</organism>
<dbReference type="Proteomes" id="UP001174136">
    <property type="component" value="Unassembled WGS sequence"/>
</dbReference>
<dbReference type="InterPro" id="IPR001584">
    <property type="entry name" value="Integrase_cat-core"/>
</dbReference>
<dbReference type="EMBL" id="JAOPHQ010006081">
    <property type="protein sequence ID" value="KAK0132849.1"/>
    <property type="molecule type" value="Genomic_DNA"/>
</dbReference>
<dbReference type="PANTHER" id="PTHR47331">
    <property type="entry name" value="PHD-TYPE DOMAIN-CONTAINING PROTEIN"/>
    <property type="match status" value="1"/>
</dbReference>
<gene>
    <name evidence="6" type="ORF">N1851_032037</name>
</gene>
<feature type="domain" description="Integrase catalytic" evidence="5">
    <location>
        <begin position="1639"/>
        <end position="1825"/>
    </location>
</feature>
<dbReference type="SUPFAM" id="SSF53098">
    <property type="entry name" value="Ribonuclease H-like"/>
    <property type="match status" value="1"/>
</dbReference>
<evidence type="ECO:0000256" key="2">
    <source>
        <dbReference type="SAM" id="Coils"/>
    </source>
</evidence>
<dbReference type="Pfam" id="PF03564">
    <property type="entry name" value="DUF1759"/>
    <property type="match status" value="1"/>
</dbReference>